<keyword evidence="6" id="KW-1185">Reference proteome</keyword>
<reference evidence="5 6" key="1">
    <citation type="submission" date="2020-03" db="EMBL/GenBank/DDBJ databases">
        <title>WGS of the type strain of Planosporangium spp.</title>
        <authorList>
            <person name="Thawai C."/>
        </authorList>
    </citation>
    <scope>NUCLEOTIDE SEQUENCE [LARGE SCALE GENOMIC DNA]</scope>
    <source>
        <strain evidence="5 6">TBRC 5610</strain>
    </source>
</reference>
<evidence type="ECO:0000313" key="6">
    <source>
        <dbReference type="Proteomes" id="UP000722989"/>
    </source>
</evidence>
<protein>
    <submittedName>
        <fullName evidence="5">RNA polymerase sigma factor</fullName>
    </submittedName>
</protein>
<dbReference type="InterPro" id="IPR039425">
    <property type="entry name" value="RNA_pol_sigma-70-like"/>
</dbReference>
<dbReference type="SUPFAM" id="SSF88946">
    <property type="entry name" value="Sigma2 domain of RNA polymerase sigma factors"/>
    <property type="match status" value="1"/>
</dbReference>
<dbReference type="RefSeq" id="WP_167929248.1">
    <property type="nucleotide sequence ID" value="NZ_JAATVY010000101.1"/>
</dbReference>
<evidence type="ECO:0000256" key="3">
    <source>
        <dbReference type="ARBA" id="ARBA00023163"/>
    </source>
</evidence>
<keyword evidence="3" id="KW-0804">Transcription</keyword>
<evidence type="ECO:0000313" key="5">
    <source>
        <dbReference type="EMBL" id="NJC74363.1"/>
    </source>
</evidence>
<dbReference type="Proteomes" id="UP000722989">
    <property type="component" value="Unassembled WGS sequence"/>
</dbReference>
<organism evidence="5 6">
    <name type="scientific">Planosporangium thailandense</name>
    <dbReference type="NCBI Taxonomy" id="765197"/>
    <lineage>
        <taxon>Bacteria</taxon>
        <taxon>Bacillati</taxon>
        <taxon>Actinomycetota</taxon>
        <taxon>Actinomycetes</taxon>
        <taxon>Micromonosporales</taxon>
        <taxon>Micromonosporaceae</taxon>
        <taxon>Planosporangium</taxon>
    </lineage>
</organism>
<dbReference type="InterPro" id="IPR014284">
    <property type="entry name" value="RNA_pol_sigma-70_dom"/>
</dbReference>
<keyword evidence="2" id="KW-0731">Sigma factor</keyword>
<proteinExistence type="predicted"/>
<dbReference type="InterPro" id="IPR013325">
    <property type="entry name" value="RNA_pol_sigma_r2"/>
</dbReference>
<gene>
    <name evidence="5" type="ORF">HC031_32315</name>
</gene>
<evidence type="ECO:0000259" key="4">
    <source>
        <dbReference type="Pfam" id="PF04542"/>
    </source>
</evidence>
<feature type="domain" description="RNA polymerase sigma-70 region 2" evidence="4">
    <location>
        <begin position="16"/>
        <end position="82"/>
    </location>
</feature>
<accession>A0ABX0YAC5</accession>
<evidence type="ECO:0000256" key="2">
    <source>
        <dbReference type="ARBA" id="ARBA00023082"/>
    </source>
</evidence>
<dbReference type="Pfam" id="PF04542">
    <property type="entry name" value="Sigma70_r2"/>
    <property type="match status" value="1"/>
</dbReference>
<name>A0ABX0YAC5_9ACTN</name>
<dbReference type="PANTHER" id="PTHR43133">
    <property type="entry name" value="RNA POLYMERASE ECF-TYPE SIGMA FACTO"/>
    <property type="match status" value="1"/>
</dbReference>
<sequence>MVAAAQAGDEDAFRGLYRAVQPGLLRYLRALVGDDAEDVASEAWLQIARDLRTFRGKEGFRAWAATIARNRALDHLRHQRRRPAVSTPVEELVELPGAGDTAESASDLISTDAALALIRSLPRDQAEAVLLRVVVGLDAQTAGKV</sequence>
<dbReference type="Gene3D" id="1.10.1740.10">
    <property type="match status" value="1"/>
</dbReference>
<evidence type="ECO:0000256" key="1">
    <source>
        <dbReference type="ARBA" id="ARBA00023015"/>
    </source>
</evidence>
<feature type="non-terminal residue" evidence="5">
    <location>
        <position position="145"/>
    </location>
</feature>
<dbReference type="PANTHER" id="PTHR43133:SF66">
    <property type="entry name" value="ECF RNA POLYMERASE SIGMA FACTOR SIGK"/>
    <property type="match status" value="1"/>
</dbReference>
<comment type="caution">
    <text evidence="5">The sequence shown here is derived from an EMBL/GenBank/DDBJ whole genome shotgun (WGS) entry which is preliminary data.</text>
</comment>
<dbReference type="NCBIfam" id="TIGR02937">
    <property type="entry name" value="sigma70-ECF"/>
    <property type="match status" value="1"/>
</dbReference>
<keyword evidence="1" id="KW-0805">Transcription regulation</keyword>
<dbReference type="InterPro" id="IPR007627">
    <property type="entry name" value="RNA_pol_sigma70_r2"/>
</dbReference>
<dbReference type="EMBL" id="JAATVY010000101">
    <property type="protein sequence ID" value="NJC74363.1"/>
    <property type="molecule type" value="Genomic_DNA"/>
</dbReference>